<accession>A0A0F9YEA0</accession>
<dbReference type="PROSITE" id="PS51012">
    <property type="entry name" value="ABC_TM2"/>
    <property type="match status" value="1"/>
</dbReference>
<evidence type="ECO:0000256" key="2">
    <source>
        <dbReference type="ARBA" id="ARBA00022692"/>
    </source>
</evidence>
<proteinExistence type="predicted"/>
<comment type="subcellular location">
    <subcellularLocation>
        <location evidence="1">Membrane</location>
        <topology evidence="1">Multi-pass membrane protein</topology>
    </subcellularLocation>
</comment>
<dbReference type="InterPro" id="IPR047817">
    <property type="entry name" value="ABC2_TM_bact-type"/>
</dbReference>
<evidence type="ECO:0000259" key="6">
    <source>
        <dbReference type="PROSITE" id="PS51012"/>
    </source>
</evidence>
<name>A0A0F9YEA0_9ZZZZ</name>
<feature type="transmembrane region" description="Helical" evidence="5">
    <location>
        <begin position="138"/>
        <end position="163"/>
    </location>
</feature>
<evidence type="ECO:0000256" key="4">
    <source>
        <dbReference type="ARBA" id="ARBA00023136"/>
    </source>
</evidence>
<dbReference type="PANTHER" id="PTHR43229">
    <property type="entry name" value="NODULATION PROTEIN J"/>
    <property type="match status" value="1"/>
</dbReference>
<dbReference type="InterPro" id="IPR013525">
    <property type="entry name" value="ABC2_TM"/>
</dbReference>
<dbReference type="PRINTS" id="PR00164">
    <property type="entry name" value="ABC2TRNSPORT"/>
</dbReference>
<dbReference type="PANTHER" id="PTHR43229:SF2">
    <property type="entry name" value="NODULATION PROTEIN J"/>
    <property type="match status" value="1"/>
</dbReference>
<reference evidence="7" key="1">
    <citation type="journal article" date="2015" name="Nature">
        <title>Complex archaea that bridge the gap between prokaryotes and eukaryotes.</title>
        <authorList>
            <person name="Spang A."/>
            <person name="Saw J.H."/>
            <person name="Jorgensen S.L."/>
            <person name="Zaremba-Niedzwiedzka K."/>
            <person name="Martijn J."/>
            <person name="Lind A.E."/>
            <person name="van Eijk R."/>
            <person name="Schleper C."/>
            <person name="Guy L."/>
            <person name="Ettema T.J."/>
        </authorList>
    </citation>
    <scope>NUCLEOTIDE SEQUENCE</scope>
</reference>
<evidence type="ECO:0000256" key="5">
    <source>
        <dbReference type="SAM" id="Phobius"/>
    </source>
</evidence>
<keyword evidence="3 5" id="KW-1133">Transmembrane helix</keyword>
<keyword evidence="4 5" id="KW-0472">Membrane</keyword>
<dbReference type="AlphaFoldDB" id="A0A0F9YEA0"/>
<dbReference type="InterPro" id="IPR000412">
    <property type="entry name" value="ABC_2_transport"/>
</dbReference>
<dbReference type="EMBL" id="LAZR01000029">
    <property type="protein sequence ID" value="KKO02764.1"/>
    <property type="molecule type" value="Genomic_DNA"/>
</dbReference>
<dbReference type="InterPro" id="IPR051784">
    <property type="entry name" value="Nod_factor_ABC_transporter"/>
</dbReference>
<dbReference type="GO" id="GO:0043190">
    <property type="term" value="C:ATP-binding cassette (ABC) transporter complex"/>
    <property type="evidence" value="ECO:0007669"/>
    <property type="project" value="InterPro"/>
</dbReference>
<feature type="domain" description="ABC transmembrane type-2" evidence="6">
    <location>
        <begin position="24"/>
        <end position="270"/>
    </location>
</feature>
<evidence type="ECO:0000256" key="3">
    <source>
        <dbReference type="ARBA" id="ARBA00022989"/>
    </source>
</evidence>
<protein>
    <recommendedName>
        <fullName evidence="6">ABC transmembrane type-2 domain-containing protein</fullName>
    </recommendedName>
</protein>
<organism evidence="7">
    <name type="scientific">marine sediment metagenome</name>
    <dbReference type="NCBI Taxonomy" id="412755"/>
    <lineage>
        <taxon>unclassified sequences</taxon>
        <taxon>metagenomes</taxon>
        <taxon>ecological metagenomes</taxon>
    </lineage>
</organism>
<keyword evidence="2 5" id="KW-0812">Transmembrane</keyword>
<comment type="caution">
    <text evidence="7">The sequence shown here is derived from an EMBL/GenBank/DDBJ whole genome shotgun (WGS) entry which is preliminary data.</text>
</comment>
<evidence type="ECO:0000313" key="7">
    <source>
        <dbReference type="EMBL" id="KKO02764.1"/>
    </source>
</evidence>
<dbReference type="GO" id="GO:0140359">
    <property type="term" value="F:ABC-type transporter activity"/>
    <property type="evidence" value="ECO:0007669"/>
    <property type="project" value="InterPro"/>
</dbReference>
<feature type="transmembrane region" description="Helical" evidence="5">
    <location>
        <begin position="63"/>
        <end position="86"/>
    </location>
</feature>
<gene>
    <name evidence="7" type="ORF">LCGC14_0102130</name>
</gene>
<feature type="transmembrane region" description="Helical" evidence="5">
    <location>
        <begin position="107"/>
        <end position="132"/>
    </location>
</feature>
<sequence>MKHELKAIYIIWLREIIRYWRNWIRSVSSLIMPILWLVILGSGISASLSFAPSGTESFNYINFIFPGILAMIILFSSIFGALTIVYDREFGFSKEFFVAPISRTSIVIGKILGGATTATIQASLMLLLTPLIGIKISFLTIIILFPAMFLIAFGMSSLGVLLASQMKSTESFPMVMQFIMMPMFFLSGALFPLQGVPAWLAGLAQFNPLTYGVNILRHIIFSGEDISKEIIQSFSTTIFGQSLTFSISLLIFLSFTLIVVSLSAISFNRIE</sequence>
<dbReference type="PIRSF" id="PIRSF006648">
    <property type="entry name" value="DrrB"/>
    <property type="match status" value="1"/>
</dbReference>
<dbReference type="Pfam" id="PF01061">
    <property type="entry name" value="ABC2_membrane"/>
    <property type="match status" value="1"/>
</dbReference>
<evidence type="ECO:0000256" key="1">
    <source>
        <dbReference type="ARBA" id="ARBA00004141"/>
    </source>
</evidence>
<feature type="transmembrane region" description="Helical" evidence="5">
    <location>
        <begin position="30"/>
        <end position="51"/>
    </location>
</feature>
<feature type="transmembrane region" description="Helical" evidence="5">
    <location>
        <begin position="243"/>
        <end position="267"/>
    </location>
</feature>